<evidence type="ECO:0000256" key="1">
    <source>
        <dbReference type="ARBA" id="ARBA00008455"/>
    </source>
</evidence>
<dbReference type="PROSITE" id="PS00639">
    <property type="entry name" value="THIOL_PROTEASE_HIS"/>
    <property type="match status" value="1"/>
</dbReference>
<dbReference type="InterPro" id="IPR000668">
    <property type="entry name" value="Peptidase_C1A_C"/>
</dbReference>
<evidence type="ECO:0000313" key="5">
    <source>
        <dbReference type="EMBL" id="KAK0165799.1"/>
    </source>
</evidence>
<feature type="signal peptide" evidence="3">
    <location>
        <begin position="1"/>
        <end position="24"/>
    </location>
</feature>
<keyword evidence="3" id="KW-0732">Signal</keyword>
<dbReference type="InterPro" id="IPR038765">
    <property type="entry name" value="Papain-like_cys_pep_sf"/>
</dbReference>
<dbReference type="InterPro" id="IPR001212">
    <property type="entry name" value="Somatomedin_B_dom"/>
</dbReference>
<feature type="chain" id="PRO_5041224569" description="SMB domain-containing protein" evidence="3">
    <location>
        <begin position="25"/>
        <end position="443"/>
    </location>
</feature>
<dbReference type="Pfam" id="PF00112">
    <property type="entry name" value="Peptidase_C1"/>
    <property type="match status" value="1"/>
</dbReference>
<dbReference type="AlphaFoldDB" id="A0AA39FAF0"/>
<dbReference type="SMART" id="SM00645">
    <property type="entry name" value="Pept_C1"/>
    <property type="match status" value="1"/>
</dbReference>
<dbReference type="GO" id="GO:0008234">
    <property type="term" value="F:cysteine-type peptidase activity"/>
    <property type="evidence" value="ECO:0007669"/>
    <property type="project" value="InterPro"/>
</dbReference>
<dbReference type="GO" id="GO:0006508">
    <property type="term" value="P:proteolysis"/>
    <property type="evidence" value="ECO:0007669"/>
    <property type="project" value="InterPro"/>
</dbReference>
<feature type="domain" description="SMB" evidence="4">
    <location>
        <begin position="42"/>
        <end position="92"/>
    </location>
</feature>
<reference evidence="5" key="1">
    <citation type="journal article" date="2023" name="bioRxiv">
        <title>Scaffold-level genome assemblies of two parasitoid biocontrol wasps reveal the parthenogenesis mechanism and an associated novel virus.</title>
        <authorList>
            <person name="Inwood S."/>
            <person name="Skelly J."/>
            <person name="Guhlin J."/>
            <person name="Harrop T."/>
            <person name="Goldson S."/>
            <person name="Dearden P."/>
        </authorList>
    </citation>
    <scope>NUCLEOTIDE SEQUENCE</scope>
    <source>
        <strain evidence="5">Irish</strain>
        <tissue evidence="5">Whole body</tissue>
    </source>
</reference>
<dbReference type="Gene3D" id="3.90.70.10">
    <property type="entry name" value="Cysteine proteinases"/>
    <property type="match status" value="1"/>
</dbReference>
<evidence type="ECO:0000313" key="6">
    <source>
        <dbReference type="Proteomes" id="UP001168990"/>
    </source>
</evidence>
<dbReference type="CDD" id="cd02620">
    <property type="entry name" value="Peptidase_C1A_CathepsinB"/>
    <property type="match status" value="1"/>
</dbReference>
<dbReference type="Proteomes" id="UP001168990">
    <property type="component" value="Unassembled WGS sequence"/>
</dbReference>
<proteinExistence type="inferred from homology"/>
<protein>
    <recommendedName>
        <fullName evidence="4">SMB domain-containing protein</fullName>
    </recommendedName>
</protein>
<dbReference type="InterPro" id="IPR025661">
    <property type="entry name" value="Pept_asp_AS"/>
</dbReference>
<keyword evidence="6" id="KW-1185">Reference proteome</keyword>
<dbReference type="SUPFAM" id="SSF54001">
    <property type="entry name" value="Cysteine proteinases"/>
    <property type="match status" value="1"/>
</dbReference>
<dbReference type="InterPro" id="IPR013128">
    <property type="entry name" value="Peptidase_C1A"/>
</dbReference>
<dbReference type="PRINTS" id="PR00705">
    <property type="entry name" value="PAPAIN"/>
</dbReference>
<dbReference type="EMBL" id="JAQQBS010001422">
    <property type="protein sequence ID" value="KAK0165799.1"/>
    <property type="molecule type" value="Genomic_DNA"/>
</dbReference>
<dbReference type="InterPro" id="IPR025660">
    <property type="entry name" value="Pept_his_AS"/>
</dbReference>
<dbReference type="PROSITE" id="PS50958">
    <property type="entry name" value="SMB_2"/>
    <property type="match status" value="1"/>
</dbReference>
<sequence>MWSRQNSAVGAILFVTIVVSIVDATPDYTGLPRGPYCANRYEAGRCCSGRRDQCSAPILNTLCYCDDFCNRTREEDCCPDYWSHCMGVILPTEPPLEEFRQCFFKGKYYEHGHTFKLNCNTCKCSSLGRRAEVLCEENRCLIENDIIDGLNYESQDLGWQSGNHSEFWGKTLDDGIQLRLGTLNPSKSVYKMTPVRRIYNPDALPREFDSRTKWPRDISGIRDQGWCGASWAISSADVASDRFAIMSKGKEAVKLSAQQLISCNNRGQQGCKGGYLDRAWLFMRKFGLAENYCYPWIGENGKCKLRKKATLRDAGCEPKNPFRKGLYTVGPAYRLGNETDIMQEIIYSGPVQATMKVYQDFFVYHGGIYRHSKLAENYRTGYHSVRIIGWGEEFFGNNPPVKYWIVANSWGTHWGENGFFRIQKGVNECEIESFVLGIWAKTI</sequence>
<dbReference type="PROSITE" id="PS00640">
    <property type="entry name" value="THIOL_PROTEASE_ASN"/>
    <property type="match status" value="1"/>
</dbReference>
<evidence type="ECO:0000256" key="3">
    <source>
        <dbReference type="SAM" id="SignalP"/>
    </source>
</evidence>
<evidence type="ECO:0000259" key="4">
    <source>
        <dbReference type="PROSITE" id="PS50958"/>
    </source>
</evidence>
<comment type="similarity">
    <text evidence="1">Belongs to the peptidase C1 family.</text>
</comment>
<organism evidence="5 6">
    <name type="scientific">Microctonus aethiopoides</name>
    <dbReference type="NCBI Taxonomy" id="144406"/>
    <lineage>
        <taxon>Eukaryota</taxon>
        <taxon>Metazoa</taxon>
        <taxon>Ecdysozoa</taxon>
        <taxon>Arthropoda</taxon>
        <taxon>Hexapoda</taxon>
        <taxon>Insecta</taxon>
        <taxon>Pterygota</taxon>
        <taxon>Neoptera</taxon>
        <taxon>Endopterygota</taxon>
        <taxon>Hymenoptera</taxon>
        <taxon>Apocrita</taxon>
        <taxon>Ichneumonoidea</taxon>
        <taxon>Braconidae</taxon>
        <taxon>Euphorinae</taxon>
        <taxon>Microctonus</taxon>
    </lineage>
</organism>
<gene>
    <name evidence="5" type="ORF">PV328_004287</name>
</gene>
<evidence type="ECO:0000256" key="2">
    <source>
        <dbReference type="ARBA" id="ARBA00023157"/>
    </source>
</evidence>
<keyword evidence="2" id="KW-1015">Disulfide bond</keyword>
<comment type="caution">
    <text evidence="5">The sequence shown here is derived from an EMBL/GenBank/DDBJ whole genome shotgun (WGS) entry which is preliminary data.</text>
</comment>
<accession>A0AA39FAF0</accession>
<dbReference type="PANTHER" id="PTHR12411">
    <property type="entry name" value="CYSTEINE PROTEASE FAMILY C1-RELATED"/>
    <property type="match status" value="1"/>
</dbReference>
<reference evidence="5" key="2">
    <citation type="submission" date="2023-03" db="EMBL/GenBank/DDBJ databases">
        <authorList>
            <person name="Inwood S.N."/>
            <person name="Skelly J.G."/>
            <person name="Guhlin J."/>
            <person name="Harrop T.W.R."/>
            <person name="Goldson S.G."/>
            <person name="Dearden P.K."/>
        </authorList>
    </citation>
    <scope>NUCLEOTIDE SEQUENCE</scope>
    <source>
        <strain evidence="5">Irish</strain>
        <tissue evidence="5">Whole body</tissue>
    </source>
</reference>
<name>A0AA39FAF0_9HYME</name>